<dbReference type="Proteomes" id="UP000033651">
    <property type="component" value="Unassembled WGS sequence"/>
</dbReference>
<name>A0A0F3KU84_9GAMM</name>
<comment type="caution">
    <text evidence="1">The sequence shown here is derived from an EMBL/GenBank/DDBJ whole genome shotgun (WGS) entry which is preliminary data.</text>
</comment>
<keyword evidence="2" id="KW-1185">Reference proteome</keyword>
<accession>A0A0F3KU84</accession>
<organism evidence="1 2">
    <name type="scientific">Luteibacter yeojuensis</name>
    <dbReference type="NCBI Taxonomy" id="345309"/>
    <lineage>
        <taxon>Bacteria</taxon>
        <taxon>Pseudomonadati</taxon>
        <taxon>Pseudomonadota</taxon>
        <taxon>Gammaproteobacteria</taxon>
        <taxon>Lysobacterales</taxon>
        <taxon>Rhodanobacteraceae</taxon>
        <taxon>Luteibacter</taxon>
    </lineage>
</organism>
<proteinExistence type="predicted"/>
<protein>
    <submittedName>
        <fullName evidence="1">Uncharacterized protein</fullName>
    </submittedName>
</protein>
<dbReference type="PATRIC" id="fig|345309.4.peg.1094"/>
<gene>
    <name evidence="1" type="ORF">VI08_09325</name>
</gene>
<sequence length="81" mass="8798">MLLVSTSQSFLLATLQAGYTHLRAWAADVSNWGAVRSDLLAEALGALERRRVIIPFLQLDVRLRALESGPESLHQQGASGP</sequence>
<evidence type="ECO:0000313" key="2">
    <source>
        <dbReference type="Proteomes" id="UP000033651"/>
    </source>
</evidence>
<reference evidence="1 2" key="1">
    <citation type="submission" date="2015-03" db="EMBL/GenBank/DDBJ databases">
        <title>Draft genome sequence of Luteibacter yeojuensis strain SU11.</title>
        <authorList>
            <person name="Sulaiman J."/>
            <person name="Priya K."/>
            <person name="Chan K.-G."/>
        </authorList>
    </citation>
    <scope>NUCLEOTIDE SEQUENCE [LARGE SCALE GENOMIC DNA]</scope>
    <source>
        <strain evidence="1 2">SU11</strain>
    </source>
</reference>
<dbReference type="EMBL" id="JZRB01000018">
    <property type="protein sequence ID" value="KJV34778.1"/>
    <property type="molecule type" value="Genomic_DNA"/>
</dbReference>
<dbReference type="AlphaFoldDB" id="A0A0F3KU84"/>
<evidence type="ECO:0000313" key="1">
    <source>
        <dbReference type="EMBL" id="KJV34778.1"/>
    </source>
</evidence>